<accession>A0AAD5MWQ6</accession>
<feature type="compositionally biased region" description="Basic and acidic residues" evidence="1">
    <location>
        <begin position="1"/>
        <end position="13"/>
    </location>
</feature>
<comment type="caution">
    <text evidence="2">The sequence shown here is derived from an EMBL/GenBank/DDBJ whole genome shotgun (WGS) entry which is preliminary data.</text>
</comment>
<dbReference type="EMBL" id="JAHQIW010002744">
    <property type="protein sequence ID" value="KAJ1356227.1"/>
    <property type="molecule type" value="Genomic_DNA"/>
</dbReference>
<feature type="region of interest" description="Disordered" evidence="1">
    <location>
        <begin position="1"/>
        <end position="25"/>
    </location>
</feature>
<sequence length="98" mass="11052">MRISESKGKRSATESDESIDESRGRVGMFISSDPNYFRDVSSSWAQSDGVSVRRWKKHGNLAVSLESLSGRCVLNRERFTALMGQFDGSENYDLSTFF</sequence>
<dbReference type="Proteomes" id="UP001196413">
    <property type="component" value="Unassembled WGS sequence"/>
</dbReference>
<organism evidence="2 3">
    <name type="scientific">Parelaphostrongylus tenuis</name>
    <name type="common">Meningeal worm</name>
    <dbReference type="NCBI Taxonomy" id="148309"/>
    <lineage>
        <taxon>Eukaryota</taxon>
        <taxon>Metazoa</taxon>
        <taxon>Ecdysozoa</taxon>
        <taxon>Nematoda</taxon>
        <taxon>Chromadorea</taxon>
        <taxon>Rhabditida</taxon>
        <taxon>Rhabditina</taxon>
        <taxon>Rhabditomorpha</taxon>
        <taxon>Strongyloidea</taxon>
        <taxon>Metastrongylidae</taxon>
        <taxon>Parelaphostrongylus</taxon>
    </lineage>
</organism>
<name>A0AAD5MWQ6_PARTN</name>
<protein>
    <submittedName>
        <fullName evidence="2">Uncharacterized protein</fullName>
    </submittedName>
</protein>
<evidence type="ECO:0000313" key="2">
    <source>
        <dbReference type="EMBL" id="KAJ1356227.1"/>
    </source>
</evidence>
<gene>
    <name evidence="2" type="ORF">KIN20_013903</name>
</gene>
<keyword evidence="3" id="KW-1185">Reference proteome</keyword>
<evidence type="ECO:0000313" key="3">
    <source>
        <dbReference type="Proteomes" id="UP001196413"/>
    </source>
</evidence>
<evidence type="ECO:0000256" key="1">
    <source>
        <dbReference type="SAM" id="MobiDB-lite"/>
    </source>
</evidence>
<dbReference type="AlphaFoldDB" id="A0AAD5MWQ6"/>
<reference evidence="2" key="1">
    <citation type="submission" date="2021-06" db="EMBL/GenBank/DDBJ databases">
        <title>Parelaphostrongylus tenuis whole genome reference sequence.</title>
        <authorList>
            <person name="Garwood T.J."/>
            <person name="Larsen P.A."/>
            <person name="Fountain-Jones N.M."/>
            <person name="Garbe J.R."/>
            <person name="Macchietto M.G."/>
            <person name="Kania S.A."/>
            <person name="Gerhold R.W."/>
            <person name="Richards J.E."/>
            <person name="Wolf T.M."/>
        </authorList>
    </citation>
    <scope>NUCLEOTIDE SEQUENCE</scope>
    <source>
        <strain evidence="2">MNPRO001-30</strain>
        <tissue evidence="2">Meninges</tissue>
    </source>
</reference>
<proteinExistence type="predicted"/>